<accession>A0A243RRV3</accession>
<evidence type="ECO:0000313" key="1">
    <source>
        <dbReference type="EMBL" id="OUC97770.1"/>
    </source>
</evidence>
<protein>
    <submittedName>
        <fullName evidence="1">Uncharacterized protein</fullName>
    </submittedName>
</protein>
<proteinExistence type="predicted"/>
<evidence type="ECO:0000313" key="2">
    <source>
        <dbReference type="Proteomes" id="UP000194761"/>
    </source>
</evidence>
<sequence length="129" mass="14324">MLAYRVSSGRLVLLRVSHIDDDRVGCAPILTLVRYLGDALPSQQEIDRLPDAVDGSCPLGIPIDGVMNAMVFRVAVHRKKDPDYRALGFEPLAGVLQPRPGDERFDSLLCSYTHWEGLASIMEWYAGCH</sequence>
<keyword evidence="2" id="KW-1185">Reference proteome</keyword>
<comment type="caution">
    <text evidence="1">The sequence shown here is derived from an EMBL/GenBank/DDBJ whole genome shotgun (WGS) entry which is preliminary data.</text>
</comment>
<gene>
    <name evidence="1" type="ORF">CA984_09600</name>
</gene>
<reference evidence="1 2" key="1">
    <citation type="submission" date="2017-05" db="EMBL/GenBank/DDBJ databases">
        <title>Biotechnological potential of actinobacteria isolated from South African environments.</title>
        <authorList>
            <person name="Le Roes-Hill M."/>
            <person name="Prins A."/>
            <person name="Durrell K.A."/>
        </authorList>
    </citation>
    <scope>NUCLEOTIDE SEQUENCE [LARGE SCALE GENOMIC DNA]</scope>
    <source>
        <strain evidence="1">M26</strain>
    </source>
</reference>
<name>A0A243RRV3_9ACTN</name>
<organism evidence="1 2">
    <name type="scientific">Streptosporangium minutum</name>
    <dbReference type="NCBI Taxonomy" id="569862"/>
    <lineage>
        <taxon>Bacteria</taxon>
        <taxon>Bacillati</taxon>
        <taxon>Actinomycetota</taxon>
        <taxon>Actinomycetes</taxon>
        <taxon>Streptosporangiales</taxon>
        <taxon>Streptosporangiaceae</taxon>
        <taxon>Streptosporangium</taxon>
    </lineage>
</organism>
<dbReference type="EMBL" id="NGFP01000031">
    <property type="protein sequence ID" value="OUC97770.1"/>
    <property type="molecule type" value="Genomic_DNA"/>
</dbReference>
<dbReference type="Proteomes" id="UP000194761">
    <property type="component" value="Unassembled WGS sequence"/>
</dbReference>
<dbReference type="AlphaFoldDB" id="A0A243RRV3"/>